<keyword evidence="2" id="KW-1185">Reference proteome</keyword>
<sequence>MTETPTHNSHPNGFGNGRANGEANGHTDDYFPETTGRTRQRKAVIVGAGPVGCLTAIVLANKGWSVEVYEGRADKRLRKSEVGQRSINLVLSSRGLAALHAIDPYLEERLMKYTIPIHSRMIHMKDGSSSSLQYDPHKQASSTINSIGRSLLNEKLMEEALLVPNVRFFFEHKPRTVDFHRRIMNVHDVLGDTTKRVEFDLCVGADGSHSFVRRQMMRVTRMDYQQEYIPHEYMELKMPAVYDEDGNLTFALDPNHLHIWPRHSFMLMGLPNQDKTFTCTLFAPTADFARISDPALFVRWMEEYFPDVIPLIGGQELAEMWVNNPRGALITVKATPYHHRDCGLIIGDAAHSQVPFYGQGLNCGLEDVRVLDHFLRECKVDPTVELSGSEKKPEDEKLSAALAKYTETRHEDLVAICDMAMRQYIEMRHDVTTFSFRLRKKIDNLLYKFGGKQPETLASLSPRFHKDVYPSAQPKGWMPLYTMVTFRP</sequence>
<dbReference type="Proteomes" id="UP000886501">
    <property type="component" value="Unassembled WGS sequence"/>
</dbReference>
<name>A0ACB6ZU27_THEGA</name>
<comment type="caution">
    <text evidence="1">The sequence shown here is derived from an EMBL/GenBank/DDBJ whole genome shotgun (WGS) entry which is preliminary data.</text>
</comment>
<proteinExistence type="predicted"/>
<reference evidence="1" key="1">
    <citation type="submission" date="2019-10" db="EMBL/GenBank/DDBJ databases">
        <authorList>
            <consortium name="DOE Joint Genome Institute"/>
            <person name="Kuo A."/>
            <person name="Miyauchi S."/>
            <person name="Kiss E."/>
            <person name="Drula E."/>
            <person name="Kohler A."/>
            <person name="Sanchez-Garcia M."/>
            <person name="Andreopoulos B."/>
            <person name="Barry K.W."/>
            <person name="Bonito G."/>
            <person name="Buee M."/>
            <person name="Carver A."/>
            <person name="Chen C."/>
            <person name="Cichocki N."/>
            <person name="Clum A."/>
            <person name="Culley D."/>
            <person name="Crous P.W."/>
            <person name="Fauchery L."/>
            <person name="Girlanda M."/>
            <person name="Hayes R."/>
            <person name="Keri Z."/>
            <person name="Labutti K."/>
            <person name="Lipzen A."/>
            <person name="Lombard V."/>
            <person name="Magnuson J."/>
            <person name="Maillard F."/>
            <person name="Morin E."/>
            <person name="Murat C."/>
            <person name="Nolan M."/>
            <person name="Ohm R."/>
            <person name="Pangilinan J."/>
            <person name="Pereira M."/>
            <person name="Perotto S."/>
            <person name="Peter M."/>
            <person name="Riley R."/>
            <person name="Sitrit Y."/>
            <person name="Stielow B."/>
            <person name="Szollosi G."/>
            <person name="Zifcakova L."/>
            <person name="Stursova M."/>
            <person name="Spatafora J.W."/>
            <person name="Tedersoo L."/>
            <person name="Vaario L.-M."/>
            <person name="Yamada A."/>
            <person name="Yan M."/>
            <person name="Wang P."/>
            <person name="Xu J."/>
            <person name="Bruns T."/>
            <person name="Baldrian P."/>
            <person name="Vilgalys R."/>
            <person name="Henrissat B."/>
            <person name="Grigoriev I.V."/>
            <person name="Hibbett D."/>
            <person name="Nagy L.G."/>
            <person name="Martin F.M."/>
        </authorList>
    </citation>
    <scope>NUCLEOTIDE SEQUENCE</scope>
    <source>
        <strain evidence="1">P2</strain>
    </source>
</reference>
<evidence type="ECO:0000313" key="1">
    <source>
        <dbReference type="EMBL" id="KAF9652823.1"/>
    </source>
</evidence>
<feature type="non-terminal residue" evidence="1">
    <location>
        <position position="488"/>
    </location>
</feature>
<protein>
    <submittedName>
        <fullName evidence="1">FAD/NAD-P-binding domain-containing protein</fullName>
    </submittedName>
</protein>
<reference evidence="1" key="2">
    <citation type="journal article" date="2020" name="Nat. Commun.">
        <title>Large-scale genome sequencing of mycorrhizal fungi provides insights into the early evolution of symbiotic traits.</title>
        <authorList>
            <person name="Miyauchi S."/>
            <person name="Kiss E."/>
            <person name="Kuo A."/>
            <person name="Drula E."/>
            <person name="Kohler A."/>
            <person name="Sanchez-Garcia M."/>
            <person name="Morin E."/>
            <person name="Andreopoulos B."/>
            <person name="Barry K.W."/>
            <person name="Bonito G."/>
            <person name="Buee M."/>
            <person name="Carver A."/>
            <person name="Chen C."/>
            <person name="Cichocki N."/>
            <person name="Clum A."/>
            <person name="Culley D."/>
            <person name="Crous P.W."/>
            <person name="Fauchery L."/>
            <person name="Girlanda M."/>
            <person name="Hayes R.D."/>
            <person name="Keri Z."/>
            <person name="LaButti K."/>
            <person name="Lipzen A."/>
            <person name="Lombard V."/>
            <person name="Magnuson J."/>
            <person name="Maillard F."/>
            <person name="Murat C."/>
            <person name="Nolan M."/>
            <person name="Ohm R.A."/>
            <person name="Pangilinan J."/>
            <person name="Pereira M.F."/>
            <person name="Perotto S."/>
            <person name="Peter M."/>
            <person name="Pfister S."/>
            <person name="Riley R."/>
            <person name="Sitrit Y."/>
            <person name="Stielow J.B."/>
            <person name="Szollosi G."/>
            <person name="Zifcakova L."/>
            <person name="Stursova M."/>
            <person name="Spatafora J.W."/>
            <person name="Tedersoo L."/>
            <person name="Vaario L.M."/>
            <person name="Yamada A."/>
            <person name="Yan M."/>
            <person name="Wang P."/>
            <person name="Xu J."/>
            <person name="Bruns T."/>
            <person name="Baldrian P."/>
            <person name="Vilgalys R."/>
            <person name="Dunand C."/>
            <person name="Henrissat B."/>
            <person name="Grigoriev I.V."/>
            <person name="Hibbett D."/>
            <person name="Nagy L.G."/>
            <person name="Martin F.M."/>
        </authorList>
    </citation>
    <scope>NUCLEOTIDE SEQUENCE</scope>
    <source>
        <strain evidence="1">P2</strain>
    </source>
</reference>
<organism evidence="1 2">
    <name type="scientific">Thelephora ganbajun</name>
    <name type="common">Ganba fungus</name>
    <dbReference type="NCBI Taxonomy" id="370292"/>
    <lineage>
        <taxon>Eukaryota</taxon>
        <taxon>Fungi</taxon>
        <taxon>Dikarya</taxon>
        <taxon>Basidiomycota</taxon>
        <taxon>Agaricomycotina</taxon>
        <taxon>Agaricomycetes</taxon>
        <taxon>Thelephorales</taxon>
        <taxon>Thelephoraceae</taxon>
        <taxon>Thelephora</taxon>
    </lineage>
</organism>
<accession>A0ACB6ZU27</accession>
<gene>
    <name evidence="1" type="ORF">BDM02DRAFT_3088395</name>
</gene>
<evidence type="ECO:0000313" key="2">
    <source>
        <dbReference type="Proteomes" id="UP000886501"/>
    </source>
</evidence>
<dbReference type="EMBL" id="MU117966">
    <property type="protein sequence ID" value="KAF9652823.1"/>
    <property type="molecule type" value="Genomic_DNA"/>
</dbReference>